<name>A0ABS2BP97_9NEIS</name>
<protein>
    <submittedName>
        <fullName evidence="1">Cytoplasmic protein</fullName>
    </submittedName>
</protein>
<sequence>MDTTPHKYRLTVWQHGELLGFFETEAPGAREALATITAQLPAEQGFRTQRLVAYGERRILESGPDGLRLLGAEALFQAAPLAE</sequence>
<evidence type="ECO:0000313" key="2">
    <source>
        <dbReference type="Proteomes" id="UP000809431"/>
    </source>
</evidence>
<organism evidence="1 2">
    <name type="scientific">Jeongeupia naejangsanensis</name>
    <dbReference type="NCBI Taxonomy" id="613195"/>
    <lineage>
        <taxon>Bacteria</taxon>
        <taxon>Pseudomonadati</taxon>
        <taxon>Pseudomonadota</taxon>
        <taxon>Betaproteobacteria</taxon>
        <taxon>Neisseriales</taxon>
        <taxon>Chitinibacteraceae</taxon>
        <taxon>Jeongeupia</taxon>
    </lineage>
</organism>
<comment type="caution">
    <text evidence="1">The sequence shown here is derived from an EMBL/GenBank/DDBJ whole genome shotgun (WGS) entry which is preliminary data.</text>
</comment>
<reference evidence="1 2" key="1">
    <citation type="submission" date="2021-01" db="EMBL/GenBank/DDBJ databases">
        <title>Draft Genome Sequence and Polyhydroxyalkanoate Biosynthetic Potential of Jeongeupia naejangsanensis Type Strain DSM 24253.</title>
        <authorList>
            <person name="Turrini P."/>
            <person name="Artuso I."/>
            <person name="Lugli G.A."/>
            <person name="Frangipani E."/>
            <person name="Ventura M."/>
            <person name="Visca P."/>
        </authorList>
    </citation>
    <scope>NUCLEOTIDE SEQUENCE [LARGE SCALE GENOMIC DNA]</scope>
    <source>
        <strain evidence="1 2">DSM 24253</strain>
    </source>
</reference>
<dbReference type="EMBL" id="JAESND010000006">
    <property type="protein sequence ID" value="MBM3116811.1"/>
    <property type="molecule type" value="Genomic_DNA"/>
</dbReference>
<keyword evidence="2" id="KW-1185">Reference proteome</keyword>
<dbReference type="RefSeq" id="WP_203539037.1">
    <property type="nucleotide sequence ID" value="NZ_JBHSZU010000004.1"/>
</dbReference>
<proteinExistence type="predicted"/>
<dbReference type="Proteomes" id="UP000809431">
    <property type="component" value="Unassembled WGS sequence"/>
</dbReference>
<accession>A0ABS2BP97</accession>
<evidence type="ECO:0000313" key="1">
    <source>
        <dbReference type="EMBL" id="MBM3116811.1"/>
    </source>
</evidence>
<gene>
    <name evidence="1" type="ORF">JMJ54_13305</name>
</gene>